<evidence type="ECO:0000256" key="4">
    <source>
        <dbReference type="ARBA" id="ARBA00022842"/>
    </source>
</evidence>
<evidence type="ECO:0000256" key="6">
    <source>
        <dbReference type="ARBA" id="ARBA00022989"/>
    </source>
</evidence>
<dbReference type="EMBL" id="UINC01191790">
    <property type="protein sequence ID" value="SVE06600.1"/>
    <property type="molecule type" value="Genomic_DNA"/>
</dbReference>
<evidence type="ECO:0000256" key="7">
    <source>
        <dbReference type="ARBA" id="ARBA00023065"/>
    </source>
</evidence>
<feature type="non-terminal residue" evidence="10">
    <location>
        <position position="77"/>
    </location>
</feature>
<feature type="transmembrane region" description="Helical" evidence="9">
    <location>
        <begin position="6"/>
        <end position="26"/>
    </location>
</feature>
<keyword evidence="2" id="KW-0813">Transport</keyword>
<keyword evidence="7" id="KW-0406">Ion transport</keyword>
<dbReference type="GO" id="GO:0012505">
    <property type="term" value="C:endomembrane system"/>
    <property type="evidence" value="ECO:0007669"/>
    <property type="project" value="UniProtKB-SubCell"/>
</dbReference>
<evidence type="ECO:0008006" key="11">
    <source>
        <dbReference type="Google" id="ProtNLM"/>
    </source>
</evidence>
<evidence type="ECO:0000256" key="9">
    <source>
        <dbReference type="SAM" id="Phobius"/>
    </source>
</evidence>
<name>A0A383AG78_9ZZZZ</name>
<keyword evidence="5" id="KW-1278">Translocase</keyword>
<keyword evidence="8 9" id="KW-0472">Membrane</keyword>
<proteinExistence type="predicted"/>
<comment type="subcellular location">
    <subcellularLocation>
        <location evidence="1">Endomembrane system</location>
        <topology evidence="1">Multi-pass membrane protein</topology>
    </subcellularLocation>
</comment>
<feature type="transmembrane region" description="Helical" evidence="9">
    <location>
        <begin position="55"/>
        <end position="72"/>
    </location>
</feature>
<protein>
    <recommendedName>
        <fullName evidence="11">H(+)-exporting diphosphatase</fullName>
    </recommendedName>
</protein>
<dbReference type="GO" id="GO:0016020">
    <property type="term" value="C:membrane"/>
    <property type="evidence" value="ECO:0007669"/>
    <property type="project" value="InterPro"/>
</dbReference>
<reference evidence="10" key="1">
    <citation type="submission" date="2018-05" db="EMBL/GenBank/DDBJ databases">
        <authorList>
            <person name="Lanie J.A."/>
            <person name="Ng W.-L."/>
            <person name="Kazmierczak K.M."/>
            <person name="Andrzejewski T.M."/>
            <person name="Davidsen T.M."/>
            <person name="Wayne K.J."/>
            <person name="Tettelin H."/>
            <person name="Glass J.I."/>
            <person name="Rusch D."/>
            <person name="Podicherti R."/>
            <person name="Tsui H.-C.T."/>
            <person name="Winkler M.E."/>
        </authorList>
    </citation>
    <scope>NUCLEOTIDE SEQUENCE</scope>
</reference>
<evidence type="ECO:0000313" key="10">
    <source>
        <dbReference type="EMBL" id="SVE06600.1"/>
    </source>
</evidence>
<evidence type="ECO:0000256" key="8">
    <source>
        <dbReference type="ARBA" id="ARBA00023136"/>
    </source>
</evidence>
<evidence type="ECO:0000256" key="5">
    <source>
        <dbReference type="ARBA" id="ARBA00022967"/>
    </source>
</evidence>
<gene>
    <name evidence="10" type="ORF">METZ01_LOCUS459454</name>
</gene>
<keyword evidence="3 9" id="KW-0812">Transmembrane</keyword>
<keyword evidence="6 9" id="KW-1133">Transmembrane helix</keyword>
<sequence>MISFELLVIGSGVLAMLFAFWKTSWISKQDQGTEKMEQIGANIAEGAMSFLKAEYRVLTIFVIIVAVILGFANKGNT</sequence>
<dbReference type="Pfam" id="PF03030">
    <property type="entry name" value="H_PPase"/>
    <property type="match status" value="1"/>
</dbReference>
<dbReference type="InterPro" id="IPR004131">
    <property type="entry name" value="PPase-energised_H-pump"/>
</dbReference>
<dbReference type="GO" id="GO:0009678">
    <property type="term" value="F:diphosphate hydrolysis-driven proton transmembrane transporter activity"/>
    <property type="evidence" value="ECO:0007669"/>
    <property type="project" value="InterPro"/>
</dbReference>
<evidence type="ECO:0000256" key="3">
    <source>
        <dbReference type="ARBA" id="ARBA00022692"/>
    </source>
</evidence>
<accession>A0A383AG78</accession>
<dbReference type="AlphaFoldDB" id="A0A383AG78"/>
<dbReference type="GO" id="GO:0004427">
    <property type="term" value="F:inorganic diphosphate phosphatase activity"/>
    <property type="evidence" value="ECO:0007669"/>
    <property type="project" value="InterPro"/>
</dbReference>
<keyword evidence="4" id="KW-0460">Magnesium</keyword>
<evidence type="ECO:0000256" key="2">
    <source>
        <dbReference type="ARBA" id="ARBA00022448"/>
    </source>
</evidence>
<evidence type="ECO:0000256" key="1">
    <source>
        <dbReference type="ARBA" id="ARBA00004127"/>
    </source>
</evidence>
<organism evidence="10">
    <name type="scientific">marine metagenome</name>
    <dbReference type="NCBI Taxonomy" id="408172"/>
    <lineage>
        <taxon>unclassified sequences</taxon>
        <taxon>metagenomes</taxon>
        <taxon>ecological metagenomes</taxon>
    </lineage>
</organism>